<protein>
    <submittedName>
        <fullName evidence="3">VCBS repeat-containing protein</fullName>
    </submittedName>
</protein>
<name>A0A3B0BD33_9ACTN</name>
<dbReference type="Proteomes" id="UP000270343">
    <property type="component" value="Unassembled WGS sequence"/>
</dbReference>
<organism evidence="3 4">
    <name type="scientific">Streptomyces klenkii</name>
    <dbReference type="NCBI Taxonomy" id="1420899"/>
    <lineage>
        <taxon>Bacteria</taxon>
        <taxon>Bacillati</taxon>
        <taxon>Actinomycetota</taxon>
        <taxon>Actinomycetes</taxon>
        <taxon>Kitasatosporales</taxon>
        <taxon>Streptomycetaceae</taxon>
        <taxon>Streptomyces</taxon>
    </lineage>
</organism>
<dbReference type="EMBL" id="RBAM01000008">
    <property type="protein sequence ID" value="RKN70379.1"/>
    <property type="molecule type" value="Genomic_DNA"/>
</dbReference>
<gene>
    <name evidence="3" type="ORF">D7231_21155</name>
</gene>
<dbReference type="InterPro" id="IPR028994">
    <property type="entry name" value="Integrin_alpha_N"/>
</dbReference>
<dbReference type="Gene3D" id="2.40.128.340">
    <property type="match status" value="2"/>
</dbReference>
<dbReference type="InterPro" id="IPR013517">
    <property type="entry name" value="FG-GAP"/>
</dbReference>
<feature type="signal peptide" evidence="2">
    <location>
        <begin position="1"/>
        <end position="33"/>
    </location>
</feature>
<evidence type="ECO:0000313" key="3">
    <source>
        <dbReference type="EMBL" id="RKN70379.1"/>
    </source>
</evidence>
<dbReference type="Pfam" id="PF13517">
    <property type="entry name" value="FG-GAP_3"/>
    <property type="match status" value="1"/>
</dbReference>
<dbReference type="SUPFAM" id="SSF69318">
    <property type="entry name" value="Integrin alpha N-terminal domain"/>
    <property type="match status" value="1"/>
</dbReference>
<dbReference type="PANTHER" id="PTHR46580:SF2">
    <property type="entry name" value="MAM DOMAIN-CONTAINING PROTEIN"/>
    <property type="match status" value="1"/>
</dbReference>
<dbReference type="PANTHER" id="PTHR46580">
    <property type="entry name" value="SENSOR KINASE-RELATED"/>
    <property type="match status" value="1"/>
</dbReference>
<evidence type="ECO:0000256" key="2">
    <source>
        <dbReference type="SAM" id="SignalP"/>
    </source>
</evidence>
<reference evidence="3 4" key="1">
    <citation type="journal article" date="2015" name="Antonie Van Leeuwenhoek">
        <title>Streptomyces klenkii sp. nov., isolated from deep marine sediment.</title>
        <authorList>
            <person name="Veyisoglu A."/>
            <person name="Sahin N."/>
        </authorList>
    </citation>
    <scope>NUCLEOTIDE SEQUENCE [LARGE SCALE GENOMIC DNA]</scope>
    <source>
        <strain evidence="3 4">KCTC 29202</strain>
    </source>
</reference>
<accession>A0A3B0BD33</accession>
<sequence length="308" mass="33399">METSPFRRLGALVAAGLTALALAVATTSTPAGAVGNTTDVLWHNTTSGEVGTWLLDSKGNVLANPPLSWRCGPDCNRDWKLSGTGDFNGDGKTDLLWHNKTTGEVGTWLLDGNRNVTGNPALSWRCGPECNRDWKLSGTGDFNGDGKTDLLWHNTTTGEVGTWLLDGRFNVTGNPALSWRCGPECNRDWKLSGTGDFNGDGKTDLLWHNTTTGEVGTWLLDGRFNVTANPPLSWRCGPDCNRDWKLSGTGDFNADGKTDLLWHNTTTGEVGTWLLDGRFNVTANPPLSWRCGPDCNRDWKLAGTGRFG</sequence>
<feature type="chain" id="PRO_5017201473" evidence="2">
    <location>
        <begin position="34"/>
        <end position="308"/>
    </location>
</feature>
<evidence type="ECO:0000256" key="1">
    <source>
        <dbReference type="ARBA" id="ARBA00022729"/>
    </source>
</evidence>
<dbReference type="OrthoDB" id="9815928at2"/>
<comment type="caution">
    <text evidence="3">The sequence shown here is derived from an EMBL/GenBank/DDBJ whole genome shotgun (WGS) entry which is preliminary data.</text>
</comment>
<evidence type="ECO:0000313" key="4">
    <source>
        <dbReference type="Proteomes" id="UP000270343"/>
    </source>
</evidence>
<proteinExistence type="predicted"/>
<dbReference type="AlphaFoldDB" id="A0A3B0BD33"/>
<keyword evidence="1 2" id="KW-0732">Signal</keyword>
<keyword evidence="4" id="KW-1185">Reference proteome</keyword>